<dbReference type="Pfam" id="PF06565">
    <property type="entry name" value="DM10_dom"/>
    <property type="match status" value="3"/>
</dbReference>
<evidence type="ECO:0000256" key="1">
    <source>
        <dbReference type="ARBA" id="ARBA00004138"/>
    </source>
</evidence>
<dbReference type="AlphaFoldDB" id="A0A6U0B444"/>
<gene>
    <name evidence="9" type="ORF">OMED0929_LOCUS2244</name>
</gene>
<dbReference type="SMART" id="SM00676">
    <property type="entry name" value="DM10"/>
    <property type="match status" value="3"/>
</dbReference>
<protein>
    <recommendedName>
        <fullName evidence="8">DM10 domain-containing protein</fullName>
    </recommendedName>
</protein>
<dbReference type="InterPro" id="IPR040193">
    <property type="entry name" value="EFHC1/EFHC2/EFHB"/>
</dbReference>
<keyword evidence="5" id="KW-0206">Cytoskeleton</keyword>
<keyword evidence="6" id="KW-0966">Cell projection</keyword>
<feature type="region of interest" description="Disordered" evidence="7">
    <location>
        <begin position="185"/>
        <end position="208"/>
    </location>
</feature>
<dbReference type="GO" id="GO:0005856">
    <property type="term" value="C:cytoskeleton"/>
    <property type="evidence" value="ECO:0007669"/>
    <property type="project" value="UniProtKB-SubCell"/>
</dbReference>
<feature type="domain" description="DM10" evidence="8">
    <location>
        <begin position="82"/>
        <end position="181"/>
    </location>
</feature>
<dbReference type="GO" id="GO:0005929">
    <property type="term" value="C:cilium"/>
    <property type="evidence" value="ECO:0007669"/>
    <property type="project" value="UniProtKB-SubCell"/>
</dbReference>
<evidence type="ECO:0000256" key="5">
    <source>
        <dbReference type="ARBA" id="ARBA00023212"/>
    </source>
</evidence>
<feature type="domain" description="DM10" evidence="8">
    <location>
        <begin position="222"/>
        <end position="334"/>
    </location>
</feature>
<proteinExistence type="predicted"/>
<comment type="subcellular location">
    <subcellularLocation>
        <location evidence="1">Cell projection</location>
        <location evidence="1">Cilium</location>
    </subcellularLocation>
    <subcellularLocation>
        <location evidence="2">Cytoplasm</location>
        <location evidence="2">Cytoskeleton</location>
    </subcellularLocation>
</comment>
<reference evidence="9" key="1">
    <citation type="submission" date="2021-01" db="EMBL/GenBank/DDBJ databases">
        <authorList>
            <person name="Corre E."/>
            <person name="Pelletier E."/>
            <person name="Niang G."/>
            <person name="Scheremetjew M."/>
            <person name="Finn R."/>
            <person name="Kale V."/>
            <person name="Holt S."/>
            <person name="Cochrane G."/>
            <person name="Meng A."/>
            <person name="Brown T."/>
            <person name="Cohen L."/>
        </authorList>
    </citation>
    <scope>NUCLEOTIDE SEQUENCE</scope>
    <source>
        <strain evidence="9">Clade-D-RCC2572</strain>
    </source>
</reference>
<evidence type="ECO:0000256" key="6">
    <source>
        <dbReference type="ARBA" id="ARBA00023273"/>
    </source>
</evidence>
<evidence type="ECO:0000259" key="8">
    <source>
        <dbReference type="PROSITE" id="PS51336"/>
    </source>
</evidence>
<feature type="domain" description="DM10" evidence="8">
    <location>
        <begin position="395"/>
        <end position="499"/>
    </location>
</feature>
<feature type="compositionally biased region" description="Basic and acidic residues" evidence="7">
    <location>
        <begin position="186"/>
        <end position="208"/>
    </location>
</feature>
<organism evidence="9">
    <name type="scientific">Ostreococcus mediterraneus</name>
    <dbReference type="NCBI Taxonomy" id="1486918"/>
    <lineage>
        <taxon>Eukaryota</taxon>
        <taxon>Viridiplantae</taxon>
        <taxon>Chlorophyta</taxon>
        <taxon>Mamiellophyceae</taxon>
        <taxon>Mamiellales</taxon>
        <taxon>Bathycoccaceae</taxon>
        <taxon>Ostreococcus</taxon>
    </lineage>
</organism>
<evidence type="ECO:0000256" key="4">
    <source>
        <dbReference type="ARBA" id="ARBA00022737"/>
    </source>
</evidence>
<accession>A0A6U0B444</accession>
<dbReference type="PROSITE" id="PS51336">
    <property type="entry name" value="DM10"/>
    <property type="match status" value="3"/>
</dbReference>
<dbReference type="FunFam" id="2.30.29.170:FF:000004">
    <property type="entry name" value="EF-hand domain containing 2"/>
    <property type="match status" value="1"/>
</dbReference>
<keyword evidence="4" id="KW-0677">Repeat</keyword>
<dbReference type="Gene3D" id="2.30.29.170">
    <property type="match status" value="3"/>
</dbReference>
<sequence length="506" mass="57043">MSATSMMHGVECMTLANMPGLLGSAATAPTTKPRTQTLNFVNGYAMPRDSNSNVDVLVANPYADAPVRGGISEYTPAYVKLNGLVLCFSAYFEEDVTNSQFETKRIRKFVIYYHVEDGSIKIIEPRQANSGMPQGAFLKRHIIPQVTLRDLKIGESIEIYGKTFSIYRCDSFTREYLQSALGVEVPSDRDEPDGDAKSKSAAARDAKMTRKKDARGKFLTHDKQVLRFYCVWNDESQFGDRRKFVLQYFLIDDTVSISEAEPSGGGYGISSTMLNRLRLPIKDEDAGVHGPTQDMFDYVTADDLRVGGFIRAYKRNFFIYAADEFTKSWYVEKKGMRESDFIPIDVSEPEDAPPAHQIPPHEGLAIGSEEDSLQNCISLIPKAPRRCIEKQFAYDKCVLQFRARMVSVDGSDRDVTEFDASRRFVVSYYVADDTLSIFERASKDSFSSKFLERAKVKKTADAYYDVRDMFVGSKLLIHSRAFELKDTDEYTAAFLAQHVVNENANN</sequence>
<evidence type="ECO:0000313" key="9">
    <source>
        <dbReference type="EMBL" id="CAD8579401.1"/>
    </source>
</evidence>
<evidence type="ECO:0000256" key="7">
    <source>
        <dbReference type="SAM" id="MobiDB-lite"/>
    </source>
</evidence>
<evidence type="ECO:0000256" key="2">
    <source>
        <dbReference type="ARBA" id="ARBA00004245"/>
    </source>
</evidence>
<dbReference type="EMBL" id="HBEW01002728">
    <property type="protein sequence ID" value="CAD8579401.1"/>
    <property type="molecule type" value="Transcribed_RNA"/>
</dbReference>
<evidence type="ECO:0000256" key="3">
    <source>
        <dbReference type="ARBA" id="ARBA00022490"/>
    </source>
</evidence>
<name>A0A6U0B444_9CHLO</name>
<dbReference type="InterPro" id="IPR006602">
    <property type="entry name" value="DM10_dom"/>
</dbReference>
<keyword evidence="3" id="KW-0963">Cytoplasm</keyword>
<dbReference type="PANTHER" id="PTHR12086">
    <property type="entry name" value="EF-HAND DOMAIN C-TERMINAL CONTAINING PROTEIN"/>
    <property type="match status" value="1"/>
</dbReference>